<reference evidence="15" key="1">
    <citation type="journal article" date="2019" name="Int. J. Syst. Evol. Microbiol.">
        <title>The Global Catalogue of Microorganisms (GCM) 10K type strain sequencing project: providing services to taxonomists for standard genome sequencing and annotation.</title>
        <authorList>
            <consortium name="The Broad Institute Genomics Platform"/>
            <consortium name="The Broad Institute Genome Sequencing Center for Infectious Disease"/>
            <person name="Wu L."/>
            <person name="Ma J."/>
        </authorList>
    </citation>
    <scope>NUCLEOTIDE SEQUENCE [LARGE SCALE GENOMIC DNA]</scope>
    <source>
        <strain evidence="15">CGMCC 1.15053</strain>
    </source>
</reference>
<evidence type="ECO:0000256" key="10">
    <source>
        <dbReference type="ARBA" id="ARBA00023136"/>
    </source>
</evidence>
<organism evidence="14 15">
    <name type="scientific">Deinococcus petrolearius</name>
    <dbReference type="NCBI Taxonomy" id="1751295"/>
    <lineage>
        <taxon>Bacteria</taxon>
        <taxon>Thermotogati</taxon>
        <taxon>Deinococcota</taxon>
        <taxon>Deinococci</taxon>
        <taxon>Deinococcales</taxon>
        <taxon>Deinococcaceae</taxon>
        <taxon>Deinococcus</taxon>
    </lineage>
</organism>
<evidence type="ECO:0000256" key="2">
    <source>
        <dbReference type="ARBA" id="ARBA00007367"/>
    </source>
</evidence>
<dbReference type="InterPro" id="IPR006153">
    <property type="entry name" value="Cation/H_exchanger_TM"/>
</dbReference>
<dbReference type="Pfam" id="PF00999">
    <property type="entry name" value="Na_H_Exchanger"/>
    <property type="match status" value="1"/>
</dbReference>
<dbReference type="EMBL" id="JBHSOH010000033">
    <property type="protein sequence ID" value="MFC5849896.1"/>
    <property type="molecule type" value="Genomic_DNA"/>
</dbReference>
<evidence type="ECO:0000256" key="6">
    <source>
        <dbReference type="ARBA" id="ARBA00022692"/>
    </source>
</evidence>
<keyword evidence="5" id="KW-1003">Cell membrane</keyword>
<evidence type="ECO:0000256" key="4">
    <source>
        <dbReference type="ARBA" id="ARBA00022449"/>
    </source>
</evidence>
<evidence type="ECO:0000256" key="12">
    <source>
        <dbReference type="SAM" id="Phobius"/>
    </source>
</evidence>
<dbReference type="RefSeq" id="WP_380051427.1">
    <property type="nucleotide sequence ID" value="NZ_JBHSOH010000033.1"/>
</dbReference>
<feature type="transmembrane region" description="Helical" evidence="12">
    <location>
        <begin position="98"/>
        <end position="122"/>
    </location>
</feature>
<feature type="transmembrane region" description="Helical" evidence="12">
    <location>
        <begin position="389"/>
        <end position="410"/>
    </location>
</feature>
<feature type="domain" description="Cation/H+ exchanger transmembrane" evidence="13">
    <location>
        <begin position="13"/>
        <end position="439"/>
    </location>
</feature>
<sequence length="453" mass="46691">MSLPALVALLFTLTALLSALNARFLRLPPTIGVLLGGLMLATVVAALGALGVAQAAGVRGLLRAVPFDRLVMEGLLSFLLFASAVQTDVRALLRERGVIAGLAVVTTLVTMLTLGGGLYLLTGWLGQPLTLAQALLFGAIVAPTDPVAVMPLLERAGVPERLRALVAGESLFNDGVGVAAFTVLSAAAVGGAGGAGSLDVARLGTLLAREMLGGIALGALLGLLTARLTGLARDQATAVLLSLALVTGGYALGEVFGVSAPVTVAAGGVTLILLLRASRAQRQEAGHLSLQEARDTARIRSFWEVLDQVLNAVLFALLALEALVVNLRPELLGVGVAVAVLSVAARGLGVWLPLTLYQAQARRAGPGARRQASARRLNLRPFAPYTRRLMTWAGLRGGVALALAFSLPAGDLRDRLLFLTYVVVLFSLLGQGLSVPLLARRVVAADAGARPPA</sequence>
<comment type="caution">
    <text evidence="14">The sequence shown here is derived from an EMBL/GenBank/DDBJ whole genome shotgun (WGS) entry which is preliminary data.</text>
</comment>
<dbReference type="PANTHER" id="PTHR10110:SF195">
    <property type="entry name" value="NA(+)_H(+) ANTIPORTER NHAS2"/>
    <property type="match status" value="1"/>
</dbReference>
<dbReference type="InterPro" id="IPR018422">
    <property type="entry name" value="Cation/H_exchanger_CPA1"/>
</dbReference>
<feature type="transmembrane region" description="Helical" evidence="12">
    <location>
        <begin position="258"/>
        <end position="275"/>
    </location>
</feature>
<dbReference type="PANTHER" id="PTHR10110">
    <property type="entry name" value="SODIUM/HYDROGEN EXCHANGER"/>
    <property type="match status" value="1"/>
</dbReference>
<feature type="transmembrane region" description="Helical" evidence="12">
    <location>
        <begin position="308"/>
        <end position="325"/>
    </location>
</feature>
<name>A0ABW1DQ29_9DEIO</name>
<dbReference type="Gene3D" id="6.10.140.1330">
    <property type="match status" value="1"/>
</dbReference>
<gene>
    <name evidence="14" type="ORF">ACFPQ6_16460</name>
</gene>
<keyword evidence="7 12" id="KW-1133">Transmembrane helix</keyword>
<keyword evidence="9" id="KW-0406">Ion transport</keyword>
<feature type="transmembrane region" description="Helical" evidence="12">
    <location>
        <begin position="32"/>
        <end position="58"/>
    </location>
</feature>
<protein>
    <submittedName>
        <fullName evidence="14">Cation:proton antiporter</fullName>
    </submittedName>
</protein>
<keyword evidence="10 12" id="KW-0472">Membrane</keyword>
<keyword evidence="8" id="KW-0915">Sodium</keyword>
<proteinExistence type="inferred from homology"/>
<keyword evidence="6 12" id="KW-0812">Transmembrane</keyword>
<dbReference type="Proteomes" id="UP001595979">
    <property type="component" value="Unassembled WGS sequence"/>
</dbReference>
<comment type="similarity">
    <text evidence="2">Belongs to the monovalent cation:proton antiporter 1 (CPA1) transporter (TC 2.A.36) family.</text>
</comment>
<feature type="transmembrane region" description="Helical" evidence="12">
    <location>
        <begin position="331"/>
        <end position="354"/>
    </location>
</feature>
<evidence type="ECO:0000256" key="1">
    <source>
        <dbReference type="ARBA" id="ARBA00004651"/>
    </source>
</evidence>
<keyword evidence="3" id="KW-0813">Transport</keyword>
<keyword evidence="4" id="KW-0050">Antiport</keyword>
<evidence type="ECO:0000259" key="13">
    <source>
        <dbReference type="Pfam" id="PF00999"/>
    </source>
</evidence>
<evidence type="ECO:0000256" key="9">
    <source>
        <dbReference type="ARBA" id="ARBA00023065"/>
    </source>
</evidence>
<keyword evidence="11" id="KW-0739">Sodium transport</keyword>
<accession>A0ABW1DQ29</accession>
<evidence type="ECO:0000256" key="3">
    <source>
        <dbReference type="ARBA" id="ARBA00022448"/>
    </source>
</evidence>
<keyword evidence="15" id="KW-1185">Reference proteome</keyword>
<evidence type="ECO:0000313" key="15">
    <source>
        <dbReference type="Proteomes" id="UP001595979"/>
    </source>
</evidence>
<feature type="transmembrane region" description="Helical" evidence="12">
    <location>
        <begin position="416"/>
        <end position="439"/>
    </location>
</feature>
<evidence type="ECO:0000256" key="7">
    <source>
        <dbReference type="ARBA" id="ARBA00022989"/>
    </source>
</evidence>
<feature type="transmembrane region" description="Helical" evidence="12">
    <location>
        <begin position="70"/>
        <end position="86"/>
    </location>
</feature>
<feature type="transmembrane region" description="Helical" evidence="12">
    <location>
        <begin position="206"/>
        <end position="224"/>
    </location>
</feature>
<evidence type="ECO:0000313" key="14">
    <source>
        <dbReference type="EMBL" id="MFC5849896.1"/>
    </source>
</evidence>
<evidence type="ECO:0000256" key="5">
    <source>
        <dbReference type="ARBA" id="ARBA00022475"/>
    </source>
</evidence>
<evidence type="ECO:0000256" key="8">
    <source>
        <dbReference type="ARBA" id="ARBA00023053"/>
    </source>
</evidence>
<evidence type="ECO:0000256" key="11">
    <source>
        <dbReference type="ARBA" id="ARBA00023201"/>
    </source>
</evidence>
<comment type="subcellular location">
    <subcellularLocation>
        <location evidence="1">Cell membrane</location>
        <topology evidence="1">Multi-pass membrane protein</topology>
    </subcellularLocation>
</comment>